<sequence length="173" mass="20445">MKWLQKRDNLLKIIFALDSQTEKGEQEDNQNEISQLLSNIFDYYFHNDFEMKSTNYQSKPEYSKMRHKSSFKLIICILNKIISKFASTDQKSENNQISTNELEKVHKIYFQKFLKSFFKISEMTLNSKEFSDAIQFRKCDLDSVSFLTKNSVFFLLPAIVTVLNTDSIINDKF</sequence>
<accession>A0ABV2APC6</accession>
<evidence type="ECO:0000313" key="2">
    <source>
        <dbReference type="Proteomes" id="UP001439008"/>
    </source>
</evidence>
<proteinExistence type="predicted"/>
<dbReference type="EMBL" id="JBDODL010001433">
    <property type="protein sequence ID" value="MES1921515.1"/>
    <property type="molecule type" value="Genomic_DNA"/>
</dbReference>
<comment type="caution">
    <text evidence="1">The sequence shown here is derived from an EMBL/GenBank/DDBJ whole genome shotgun (WGS) entry which is preliminary data.</text>
</comment>
<protein>
    <submittedName>
        <fullName evidence="1">Uncharacterized protein</fullName>
    </submittedName>
</protein>
<keyword evidence="2" id="KW-1185">Reference proteome</keyword>
<dbReference type="Proteomes" id="UP001439008">
    <property type="component" value="Unassembled WGS sequence"/>
</dbReference>
<name>A0ABV2APC6_9EUKA</name>
<evidence type="ECO:0000313" key="1">
    <source>
        <dbReference type="EMBL" id="MES1921515.1"/>
    </source>
</evidence>
<feature type="non-terminal residue" evidence="1">
    <location>
        <position position="173"/>
    </location>
</feature>
<organism evidence="1 2">
    <name type="scientific">Bonamia ostreae</name>
    <dbReference type="NCBI Taxonomy" id="126728"/>
    <lineage>
        <taxon>Eukaryota</taxon>
        <taxon>Sar</taxon>
        <taxon>Rhizaria</taxon>
        <taxon>Endomyxa</taxon>
        <taxon>Ascetosporea</taxon>
        <taxon>Haplosporida</taxon>
        <taxon>Bonamia</taxon>
    </lineage>
</organism>
<gene>
    <name evidence="1" type="ORF">MHBO_003041</name>
</gene>
<reference evidence="1 2" key="1">
    <citation type="journal article" date="2024" name="BMC Biol.">
        <title>Comparative genomics of Ascetosporea gives new insight into the evolutionary basis for animal parasitism in Rhizaria.</title>
        <authorList>
            <person name="Hiltunen Thoren M."/>
            <person name="Onut-Brannstrom I."/>
            <person name="Alfjorden A."/>
            <person name="Peckova H."/>
            <person name="Swords F."/>
            <person name="Hooper C."/>
            <person name="Holzer A.S."/>
            <person name="Bass D."/>
            <person name="Burki F."/>
        </authorList>
    </citation>
    <scope>NUCLEOTIDE SEQUENCE [LARGE SCALE GENOMIC DNA]</scope>
    <source>
        <strain evidence="1">20-A016</strain>
    </source>
</reference>